<reference evidence="2 3" key="1">
    <citation type="submission" date="2018-07" db="EMBL/GenBank/DDBJ databases">
        <title>Draft genome sequence of Ancylomarina sp. M1P.</title>
        <authorList>
            <person name="Yadav S."/>
            <person name="Villanueva L."/>
            <person name="Damste J.S.S."/>
        </authorList>
    </citation>
    <scope>NUCLEOTIDE SEQUENCE [LARGE SCALE GENOMIC DNA]</scope>
    <source>
        <strain evidence="2 3">M1P</strain>
    </source>
</reference>
<feature type="coiled-coil region" evidence="1">
    <location>
        <begin position="15"/>
        <end position="63"/>
    </location>
</feature>
<dbReference type="OrthoDB" id="597123at2"/>
<keyword evidence="3" id="KW-1185">Reference proteome</keyword>
<proteinExistence type="predicted"/>
<accession>A0A425XZX0</accession>
<sequence>MKRIIIALSILPFFVACNQKEIKQLKEQNQELTIAANEKEVAINDFVATLNSIEENIEIIKEKENIVVVNSENPDKSQKQKISSALTSINNILEQNRLKIAELDRKLKNGWYQNSKLRKLTDRLKADVAQKEADIVILTENIASLNIKVEGLTTSVASLNTTVDSLSTENAERAKLIEEKTNNLNTAYYVIGSSSELKSKNIISKKGGIIGIGSATVLNENFDSREFKQIDIREIALIPFEGEKIEVITTHPLNSFKLEAGKGLAIIDAEQFWKSSKYLVVKIR</sequence>
<gene>
    <name evidence="2" type="ORF">DWB61_11755</name>
</gene>
<comment type="caution">
    <text evidence="2">The sequence shown here is derived from an EMBL/GenBank/DDBJ whole genome shotgun (WGS) entry which is preliminary data.</text>
</comment>
<evidence type="ECO:0000313" key="3">
    <source>
        <dbReference type="Proteomes" id="UP000285794"/>
    </source>
</evidence>
<dbReference type="AlphaFoldDB" id="A0A425XZX0"/>
<keyword evidence="1" id="KW-0175">Coiled coil</keyword>
<dbReference type="PROSITE" id="PS51257">
    <property type="entry name" value="PROKAR_LIPOPROTEIN"/>
    <property type="match status" value="1"/>
</dbReference>
<dbReference type="Proteomes" id="UP000285794">
    <property type="component" value="Unassembled WGS sequence"/>
</dbReference>
<evidence type="ECO:0000313" key="2">
    <source>
        <dbReference type="EMBL" id="RRG20683.1"/>
    </source>
</evidence>
<dbReference type="RefSeq" id="WP_125031085.1">
    <property type="nucleotide sequence ID" value="NZ_JAPXVP010000010.1"/>
</dbReference>
<evidence type="ECO:0000256" key="1">
    <source>
        <dbReference type="SAM" id="Coils"/>
    </source>
</evidence>
<name>A0A425XZX0_9BACT</name>
<protein>
    <recommendedName>
        <fullName evidence="4">Chromosome partition protein Smc</fullName>
    </recommendedName>
</protein>
<evidence type="ECO:0008006" key="4">
    <source>
        <dbReference type="Google" id="ProtNLM"/>
    </source>
</evidence>
<organism evidence="2 3">
    <name type="scientific">Ancylomarina euxinus</name>
    <dbReference type="NCBI Taxonomy" id="2283627"/>
    <lineage>
        <taxon>Bacteria</taxon>
        <taxon>Pseudomonadati</taxon>
        <taxon>Bacteroidota</taxon>
        <taxon>Bacteroidia</taxon>
        <taxon>Marinilabiliales</taxon>
        <taxon>Marinifilaceae</taxon>
        <taxon>Ancylomarina</taxon>
    </lineage>
</organism>
<dbReference type="EMBL" id="QQWG01000011">
    <property type="protein sequence ID" value="RRG20683.1"/>
    <property type="molecule type" value="Genomic_DNA"/>
</dbReference>